<gene>
    <name evidence="7" type="ORF">ORJ04_16445</name>
</gene>
<dbReference type="InterPro" id="IPR002129">
    <property type="entry name" value="PyrdxlP-dep_de-COase"/>
</dbReference>
<dbReference type="Proteomes" id="UP001231109">
    <property type="component" value="Unassembled WGS sequence"/>
</dbReference>
<evidence type="ECO:0000313" key="8">
    <source>
        <dbReference type="Proteomes" id="UP001231109"/>
    </source>
</evidence>
<dbReference type="EMBL" id="JAPJDZ010000054">
    <property type="protein sequence ID" value="MDP5137547.1"/>
    <property type="molecule type" value="Genomic_DNA"/>
</dbReference>
<dbReference type="InterPro" id="IPR010977">
    <property type="entry name" value="Aromatic_deC"/>
</dbReference>
<accession>A0ABT9I2C6</accession>
<evidence type="ECO:0000256" key="5">
    <source>
        <dbReference type="ARBA" id="ARBA00023239"/>
    </source>
</evidence>
<dbReference type="PANTHER" id="PTHR11999:SF70">
    <property type="entry name" value="MIP05841P"/>
    <property type="match status" value="1"/>
</dbReference>
<dbReference type="SUPFAM" id="SSF53383">
    <property type="entry name" value="PLP-dependent transferases"/>
    <property type="match status" value="1"/>
</dbReference>
<dbReference type="InterPro" id="IPR015421">
    <property type="entry name" value="PyrdxlP-dep_Trfase_major"/>
</dbReference>
<keyword evidence="8" id="KW-1185">Reference proteome</keyword>
<organism evidence="7 8">
    <name type="scientific">Rheinheimera baltica</name>
    <dbReference type="NCBI Taxonomy" id="67576"/>
    <lineage>
        <taxon>Bacteria</taxon>
        <taxon>Pseudomonadati</taxon>
        <taxon>Pseudomonadota</taxon>
        <taxon>Gammaproteobacteria</taxon>
        <taxon>Chromatiales</taxon>
        <taxon>Chromatiaceae</taxon>
        <taxon>Rheinheimera</taxon>
    </lineage>
</organism>
<dbReference type="Gene3D" id="3.90.1150.10">
    <property type="entry name" value="Aspartate Aminotransferase, domain 1"/>
    <property type="match status" value="1"/>
</dbReference>
<evidence type="ECO:0000256" key="1">
    <source>
        <dbReference type="ARBA" id="ARBA00001933"/>
    </source>
</evidence>
<protein>
    <submittedName>
        <fullName evidence="7">Pyridoxal-dependent decarboxylase</fullName>
    </submittedName>
</protein>
<dbReference type="PRINTS" id="PR00800">
    <property type="entry name" value="YHDCRBOXLASE"/>
</dbReference>
<evidence type="ECO:0000256" key="4">
    <source>
        <dbReference type="ARBA" id="ARBA00022898"/>
    </source>
</evidence>
<comment type="cofactor">
    <cofactor evidence="1 6">
        <name>pyridoxal 5'-phosphate</name>
        <dbReference type="ChEBI" id="CHEBI:597326"/>
    </cofactor>
</comment>
<dbReference type="InterPro" id="IPR021115">
    <property type="entry name" value="Pyridoxal-P_BS"/>
</dbReference>
<evidence type="ECO:0000256" key="6">
    <source>
        <dbReference type="RuleBase" id="RU000382"/>
    </source>
</evidence>
<dbReference type="Pfam" id="PF00282">
    <property type="entry name" value="Pyridoxal_deC"/>
    <property type="match status" value="1"/>
</dbReference>
<dbReference type="PROSITE" id="PS00392">
    <property type="entry name" value="DDC_GAD_HDC_YDC"/>
    <property type="match status" value="1"/>
</dbReference>
<dbReference type="InterPro" id="IPR015422">
    <property type="entry name" value="PyrdxlP-dep_Trfase_small"/>
</dbReference>
<reference evidence="7 8" key="1">
    <citation type="submission" date="2022-11" db="EMBL/GenBank/DDBJ databases">
        <title>Viruses from the air-sea interface of a natural surface slick.</title>
        <authorList>
            <person name="Rahlff J."/>
            <person name="Holmfeldt K."/>
        </authorList>
    </citation>
    <scope>NUCLEOTIDE SEQUENCE [LARGE SCALE GENOMIC DNA]</scope>
    <source>
        <strain evidence="7 8">SMS4</strain>
    </source>
</reference>
<comment type="similarity">
    <text evidence="2 6">Belongs to the group II decarboxylase family.</text>
</comment>
<evidence type="ECO:0000256" key="3">
    <source>
        <dbReference type="ARBA" id="ARBA00022793"/>
    </source>
</evidence>
<name>A0ABT9I2C6_9GAMM</name>
<dbReference type="PANTHER" id="PTHR11999">
    <property type="entry name" value="GROUP II PYRIDOXAL-5-PHOSPHATE DECARBOXYLASE"/>
    <property type="match status" value="1"/>
</dbReference>
<comment type="caution">
    <text evidence="7">The sequence shown here is derived from an EMBL/GenBank/DDBJ whole genome shotgun (WGS) entry which is preliminary data.</text>
</comment>
<proteinExistence type="inferred from homology"/>
<evidence type="ECO:0000313" key="7">
    <source>
        <dbReference type="EMBL" id="MDP5137547.1"/>
    </source>
</evidence>
<evidence type="ECO:0000256" key="2">
    <source>
        <dbReference type="ARBA" id="ARBA00009533"/>
    </source>
</evidence>
<keyword evidence="3" id="KW-0210">Decarboxylase</keyword>
<dbReference type="InterPro" id="IPR015424">
    <property type="entry name" value="PyrdxlP-dep_Trfase"/>
</dbReference>
<sequence>MNQLSEDFQQLTKLSTEITAWCHTFLQTLPQRSVAVLGDPKLAADPLPQASMGTLVAFEHFTRTIAPYLSASAGPRYLGFVTGGSTPAAMLADWLVAATDQNVSKPGDSISTAVELQVMQWLRSLFKLPDHFEGLLTTGATASNLLGILCGRQFAGLQQGIDIACQGLAQANIEVFAATAHASSFKALSLAGLGREQLTQINCLPGSEAMDVASLKMALAASSSPGKIVLASAGTVTGTDFDDLQAIATLCKQHNAWMHVDGAFGLFSRLLPEHQHLTDGIELADSITSDGHKWLNVPYDCGIFYTRHSHYLQQTCSVTAPYLATNVATQSLMDWSIENSRRFRALPVWMSLKAYGRQGYQTLVAENCRQAAALANWIATSPHFELLTPCKLNVVIFKPKVADSEVDQILKRINETGQVFMTPGVWLGQKGIRAAFSNWRTSQQDIDIIIAVLQQVMAQATYQTG</sequence>
<keyword evidence="4 6" id="KW-0663">Pyridoxal phosphate</keyword>
<keyword evidence="5 6" id="KW-0456">Lyase</keyword>
<dbReference type="RefSeq" id="WP_027672364.1">
    <property type="nucleotide sequence ID" value="NZ_JAPJDZ010000054.1"/>
</dbReference>
<dbReference type="Gene3D" id="3.40.640.10">
    <property type="entry name" value="Type I PLP-dependent aspartate aminotransferase-like (Major domain)"/>
    <property type="match status" value="1"/>
</dbReference>